<dbReference type="GO" id="GO:0002949">
    <property type="term" value="P:tRNA threonylcarbamoyladenosine modification"/>
    <property type="evidence" value="ECO:0007669"/>
    <property type="project" value="TreeGrafter"/>
</dbReference>
<proteinExistence type="inferred from homology"/>
<dbReference type="InterPro" id="IPR036504">
    <property type="entry name" value="CGI121/TPRKB_sf"/>
</dbReference>
<comment type="similarity">
    <text evidence="2 8">Belongs to the CGI121/TPRKB family.</text>
</comment>
<dbReference type="Pfam" id="PF08617">
    <property type="entry name" value="CGI-121"/>
    <property type="match status" value="1"/>
</dbReference>
<dbReference type="InterPro" id="IPR013926">
    <property type="entry name" value="CGI121/TPRKB"/>
</dbReference>
<dbReference type="GO" id="GO:0005829">
    <property type="term" value="C:cytosol"/>
    <property type="evidence" value="ECO:0007669"/>
    <property type="project" value="TreeGrafter"/>
</dbReference>
<dbReference type="PANTHER" id="PTHR15840">
    <property type="entry name" value="CGI-121 FAMILY MEMBER"/>
    <property type="match status" value="1"/>
</dbReference>
<dbReference type="GO" id="GO:0005634">
    <property type="term" value="C:nucleus"/>
    <property type="evidence" value="ECO:0007669"/>
    <property type="project" value="UniProtKB-SubCell"/>
</dbReference>
<dbReference type="Proteomes" id="UP000800235">
    <property type="component" value="Unassembled WGS sequence"/>
</dbReference>
<dbReference type="Gene3D" id="3.30.2380.10">
    <property type="entry name" value="CGI121/TPRKB"/>
    <property type="match status" value="1"/>
</dbReference>
<evidence type="ECO:0000256" key="2">
    <source>
        <dbReference type="ARBA" id="ARBA00005546"/>
    </source>
</evidence>
<evidence type="ECO:0000256" key="3">
    <source>
        <dbReference type="ARBA" id="ARBA00015316"/>
    </source>
</evidence>
<evidence type="ECO:0000313" key="10">
    <source>
        <dbReference type="EMBL" id="KAF2419003.1"/>
    </source>
</evidence>
<reference evidence="10" key="1">
    <citation type="journal article" date="2020" name="Stud. Mycol.">
        <title>101 Dothideomycetes genomes: a test case for predicting lifestyles and emergence of pathogens.</title>
        <authorList>
            <person name="Haridas S."/>
            <person name="Albert R."/>
            <person name="Binder M."/>
            <person name="Bloem J."/>
            <person name="Labutti K."/>
            <person name="Salamov A."/>
            <person name="Andreopoulos B."/>
            <person name="Baker S."/>
            <person name="Barry K."/>
            <person name="Bills G."/>
            <person name="Bluhm B."/>
            <person name="Cannon C."/>
            <person name="Castanera R."/>
            <person name="Culley D."/>
            <person name="Daum C."/>
            <person name="Ezra D."/>
            <person name="Gonzalez J."/>
            <person name="Henrissat B."/>
            <person name="Kuo A."/>
            <person name="Liang C."/>
            <person name="Lipzen A."/>
            <person name="Lutzoni F."/>
            <person name="Magnuson J."/>
            <person name="Mondo S."/>
            <person name="Nolan M."/>
            <person name="Ohm R."/>
            <person name="Pangilinan J."/>
            <person name="Park H.-J."/>
            <person name="Ramirez L."/>
            <person name="Alfaro M."/>
            <person name="Sun H."/>
            <person name="Tritt A."/>
            <person name="Yoshinaga Y."/>
            <person name="Zwiers L.-H."/>
            <person name="Turgeon B."/>
            <person name="Goodwin S."/>
            <person name="Spatafora J."/>
            <person name="Crous P."/>
            <person name="Grigoriev I."/>
        </authorList>
    </citation>
    <scope>NUCLEOTIDE SEQUENCE</scope>
    <source>
        <strain evidence="10">CBS 130266</strain>
    </source>
</reference>
<evidence type="ECO:0000256" key="9">
    <source>
        <dbReference type="SAM" id="MobiDB-lite"/>
    </source>
</evidence>
<feature type="region of interest" description="Disordered" evidence="9">
    <location>
        <begin position="164"/>
        <end position="189"/>
    </location>
</feature>
<dbReference type="OrthoDB" id="329139at2759"/>
<dbReference type="EMBL" id="MU007121">
    <property type="protein sequence ID" value="KAF2419003.1"/>
    <property type="molecule type" value="Genomic_DNA"/>
</dbReference>
<dbReference type="PANTHER" id="PTHR15840:SF10">
    <property type="entry name" value="EKC_KEOPS COMPLEX SUBUNIT TPRKB"/>
    <property type="match status" value="1"/>
</dbReference>
<keyword evidence="5" id="KW-0819">tRNA processing</keyword>
<dbReference type="GO" id="GO:0000408">
    <property type="term" value="C:EKC/KEOPS complex"/>
    <property type="evidence" value="ECO:0007669"/>
    <property type="project" value="TreeGrafter"/>
</dbReference>
<gene>
    <name evidence="10" type="ORF">EJ08DRAFT_45864</name>
</gene>
<name>A0A9P4NFE8_9PEZI</name>
<evidence type="ECO:0000256" key="7">
    <source>
        <dbReference type="ARBA" id="ARBA00025043"/>
    </source>
</evidence>
<comment type="subcellular location">
    <subcellularLocation>
        <location evidence="1">Nucleus</location>
    </subcellularLocation>
</comment>
<evidence type="ECO:0000256" key="6">
    <source>
        <dbReference type="ARBA" id="ARBA00023242"/>
    </source>
</evidence>
<dbReference type="AlphaFoldDB" id="A0A9P4NFE8"/>
<evidence type="ECO:0000313" key="11">
    <source>
        <dbReference type="Proteomes" id="UP000800235"/>
    </source>
</evidence>
<keyword evidence="6 8" id="KW-0539">Nucleus</keyword>
<evidence type="ECO:0000256" key="5">
    <source>
        <dbReference type="ARBA" id="ARBA00022694"/>
    </source>
</evidence>
<evidence type="ECO:0000256" key="4">
    <source>
        <dbReference type="ARBA" id="ARBA00016009"/>
    </source>
</evidence>
<comment type="function">
    <text evidence="7">Component of the EKC/KEOPS complex that is required for the formation of a threonylcarbamoyl group on adenosine at position 37 (t(6)A37) in tRNAs that read codons beginning with adenine. The complex is probably involved in the transfer of the threonylcarbamoyl moiety of threonylcarbamoyl-AMP (TC-AMP) to the N6 group of A37. CGI121 acts as an allosteric effector that regulates the t(6)A activity of the complex. The EKC/KEOPS complex also promotes both telomere uncapping and telomere elongation. The complex is required for efficient recruitment of transcriptional coactivators. CGI121 is not required for tRNA modification.</text>
</comment>
<evidence type="ECO:0000256" key="8">
    <source>
        <dbReference type="RuleBase" id="RU004398"/>
    </source>
</evidence>
<protein>
    <recommendedName>
        <fullName evidence="4">EKC/KEOPS complex subunit CGI121</fullName>
    </recommendedName>
    <alternativeName>
        <fullName evidence="3">EKC/KEOPS complex subunit cgi121</fullName>
    </alternativeName>
</protein>
<keyword evidence="11" id="KW-1185">Reference proteome</keyword>
<comment type="caution">
    <text evidence="10">The sequence shown here is derived from an EMBL/GenBank/DDBJ whole genome shotgun (WGS) entry which is preliminary data.</text>
</comment>
<organism evidence="10 11">
    <name type="scientific">Tothia fuscella</name>
    <dbReference type="NCBI Taxonomy" id="1048955"/>
    <lineage>
        <taxon>Eukaryota</taxon>
        <taxon>Fungi</taxon>
        <taxon>Dikarya</taxon>
        <taxon>Ascomycota</taxon>
        <taxon>Pezizomycotina</taxon>
        <taxon>Dothideomycetes</taxon>
        <taxon>Pleosporomycetidae</taxon>
        <taxon>Venturiales</taxon>
        <taxon>Cylindrosympodiaceae</taxon>
        <taxon>Tothia</taxon>
    </lineage>
</organism>
<evidence type="ECO:0000256" key="1">
    <source>
        <dbReference type="ARBA" id="ARBA00004123"/>
    </source>
</evidence>
<accession>A0A9P4NFE8</accession>
<dbReference type="SUPFAM" id="SSF143870">
    <property type="entry name" value="PF0523-like"/>
    <property type="match status" value="1"/>
</dbReference>
<sequence>MSAGSELKLPHLEAYPVHVSLFQDVTNAEFLKRQLLEGNAEYEYAFLDATTIISVNHVLAAVFRAINDSIHNRLKSRNVHSEIVFSLSPNNNIAESFRRFGVSDTTNTLLAIKVLNAPNSAVTRLDPASHLGSCVEGNRIEFSDENLKHSADLPRIRKIYKLNSSDNSKSKGKSAKSESTTNGVHNEAHELKEMEAVILGIMALKGS</sequence>